<protein>
    <recommendedName>
        <fullName evidence="1">Protein SDA1</fullName>
    </recommendedName>
</protein>
<comment type="similarity">
    <text evidence="1">Belongs to the SDA1 family.</text>
</comment>
<keyword evidence="1" id="KW-0813">Transport</keyword>
<dbReference type="PANTHER" id="PTHR12730">
    <property type="entry name" value="HSDA/SDA1-RELATED"/>
    <property type="match status" value="1"/>
</dbReference>
<dbReference type="InterPro" id="IPR027312">
    <property type="entry name" value="Sda1"/>
</dbReference>
<dbReference type="GO" id="GO:0005730">
    <property type="term" value="C:nucleolus"/>
    <property type="evidence" value="ECO:0007669"/>
    <property type="project" value="UniProtKB-SubCell"/>
</dbReference>
<organism evidence="4 5">
    <name type="scientific">Eptatretus burgeri</name>
    <name type="common">Inshore hagfish</name>
    <dbReference type="NCBI Taxonomy" id="7764"/>
    <lineage>
        <taxon>Eukaryota</taxon>
        <taxon>Metazoa</taxon>
        <taxon>Chordata</taxon>
        <taxon>Craniata</taxon>
        <taxon>Vertebrata</taxon>
        <taxon>Cyclostomata</taxon>
        <taxon>Myxini</taxon>
        <taxon>Myxiniformes</taxon>
        <taxon>Myxinidae</taxon>
        <taxon>Eptatretinae</taxon>
        <taxon>Eptatretus</taxon>
    </lineage>
</organism>
<feature type="domain" description="SDA1 N-terminal" evidence="3">
    <location>
        <begin position="17"/>
        <end position="47"/>
    </location>
</feature>
<keyword evidence="1" id="KW-0653">Protein transport</keyword>
<dbReference type="PANTHER" id="PTHR12730:SF0">
    <property type="entry name" value="PROTEIN SDA1 HOMOLOG"/>
    <property type="match status" value="1"/>
</dbReference>
<keyword evidence="5" id="KW-1185">Reference proteome</keyword>
<accession>A0A8C4WT06</accession>
<dbReference type="Pfam" id="PF08158">
    <property type="entry name" value="SDA1_HEAT"/>
    <property type="match status" value="1"/>
</dbReference>
<dbReference type="Proteomes" id="UP000694388">
    <property type="component" value="Unplaced"/>
</dbReference>
<reference evidence="4" key="1">
    <citation type="submission" date="2025-08" db="UniProtKB">
        <authorList>
            <consortium name="Ensembl"/>
        </authorList>
    </citation>
    <scope>IDENTIFICATION</scope>
</reference>
<dbReference type="AlphaFoldDB" id="A0A8C4WT06"/>
<dbReference type="GO" id="GO:0042273">
    <property type="term" value="P:ribosomal large subunit biogenesis"/>
    <property type="evidence" value="ECO:0007669"/>
    <property type="project" value="UniProtKB-UniRule"/>
</dbReference>
<evidence type="ECO:0000259" key="3">
    <source>
        <dbReference type="Pfam" id="PF08158"/>
    </source>
</evidence>
<dbReference type="GeneTree" id="ENSGT00390000010355"/>
<evidence type="ECO:0000256" key="1">
    <source>
        <dbReference type="RuleBase" id="RU365057"/>
    </source>
</evidence>
<comment type="function">
    <text evidence="1">Required for 60S pre-ribosomal subunits export to the cytoplasm.</text>
</comment>
<feature type="compositionally biased region" description="Basic and acidic residues" evidence="2">
    <location>
        <begin position="127"/>
        <end position="140"/>
    </location>
</feature>
<feature type="region of interest" description="Disordered" evidence="2">
    <location>
        <begin position="112"/>
        <end position="155"/>
    </location>
</feature>
<proteinExistence type="inferred from homology"/>
<dbReference type="GO" id="GO:0000055">
    <property type="term" value="P:ribosomal large subunit export from nucleus"/>
    <property type="evidence" value="ECO:0007669"/>
    <property type="project" value="UniProtKB-UniRule"/>
</dbReference>
<sequence>MCIITSINRLSIVYLSSLNAIREICARCQLAMNEDLLQDLSQYKSHRNKNVSTAARSIIHLFRTINPKLLHQKDRGKPSLLSAEHSVLKYGENTALNYIHGAEVLGEELKVAKRTSSEQEQNSPGEEDTKGRQEVTKEEQTVWQTHTKRSRSSNTSTDAILAWCQCRVRPRQRSLPSRVRKAQSPVDWVHNI</sequence>
<keyword evidence="1" id="KW-0539">Nucleus</keyword>
<dbReference type="GO" id="GO:0015031">
    <property type="term" value="P:protein transport"/>
    <property type="evidence" value="ECO:0007669"/>
    <property type="project" value="UniProtKB-KW"/>
</dbReference>
<evidence type="ECO:0000256" key="2">
    <source>
        <dbReference type="SAM" id="MobiDB-lite"/>
    </source>
</evidence>
<keyword evidence="1" id="KW-0690">Ribosome biogenesis</keyword>
<evidence type="ECO:0000313" key="4">
    <source>
        <dbReference type="Ensembl" id="ENSEBUP00000009822.1"/>
    </source>
</evidence>
<comment type="subcellular location">
    <subcellularLocation>
        <location evidence="1">Nucleus</location>
        <location evidence="1">Nucleolus</location>
    </subcellularLocation>
</comment>
<name>A0A8C4WT06_EPTBU</name>
<evidence type="ECO:0000313" key="5">
    <source>
        <dbReference type="Proteomes" id="UP000694388"/>
    </source>
</evidence>
<dbReference type="InterPro" id="IPR012977">
    <property type="entry name" value="SDA1_N"/>
</dbReference>
<reference evidence="4" key="2">
    <citation type="submission" date="2025-09" db="UniProtKB">
        <authorList>
            <consortium name="Ensembl"/>
        </authorList>
    </citation>
    <scope>IDENTIFICATION</scope>
</reference>
<dbReference type="Ensembl" id="ENSEBUT00000010353.1">
    <property type="protein sequence ID" value="ENSEBUP00000009822.1"/>
    <property type="gene ID" value="ENSEBUG00000006315.1"/>
</dbReference>